<name>A0A2J6QJB2_9HELO</name>
<reference evidence="2 3" key="1">
    <citation type="submission" date="2016-05" db="EMBL/GenBank/DDBJ databases">
        <title>A degradative enzymes factory behind the ericoid mycorrhizal symbiosis.</title>
        <authorList>
            <consortium name="DOE Joint Genome Institute"/>
            <person name="Martino E."/>
            <person name="Morin E."/>
            <person name="Grelet G."/>
            <person name="Kuo A."/>
            <person name="Kohler A."/>
            <person name="Daghino S."/>
            <person name="Barry K."/>
            <person name="Choi C."/>
            <person name="Cichocki N."/>
            <person name="Clum A."/>
            <person name="Copeland A."/>
            <person name="Hainaut M."/>
            <person name="Haridas S."/>
            <person name="Labutti K."/>
            <person name="Lindquist E."/>
            <person name="Lipzen A."/>
            <person name="Khouja H.-R."/>
            <person name="Murat C."/>
            <person name="Ohm R."/>
            <person name="Olson A."/>
            <person name="Spatafora J."/>
            <person name="Veneault-Fourrey C."/>
            <person name="Henrissat B."/>
            <person name="Grigoriev I."/>
            <person name="Martin F."/>
            <person name="Perotto S."/>
        </authorList>
    </citation>
    <scope>NUCLEOTIDE SEQUENCE [LARGE SCALE GENOMIC DNA]</scope>
    <source>
        <strain evidence="2 3">UAMH 7357</strain>
    </source>
</reference>
<dbReference type="EMBL" id="KZ613468">
    <property type="protein sequence ID" value="PMD26334.1"/>
    <property type="molecule type" value="Genomic_DNA"/>
</dbReference>
<organism evidence="2 3">
    <name type="scientific">Hyaloscypha hepaticicola</name>
    <dbReference type="NCBI Taxonomy" id="2082293"/>
    <lineage>
        <taxon>Eukaryota</taxon>
        <taxon>Fungi</taxon>
        <taxon>Dikarya</taxon>
        <taxon>Ascomycota</taxon>
        <taxon>Pezizomycotina</taxon>
        <taxon>Leotiomycetes</taxon>
        <taxon>Helotiales</taxon>
        <taxon>Hyaloscyphaceae</taxon>
        <taxon>Hyaloscypha</taxon>
    </lineage>
</organism>
<evidence type="ECO:0000313" key="3">
    <source>
        <dbReference type="Proteomes" id="UP000235672"/>
    </source>
</evidence>
<evidence type="ECO:0000256" key="1">
    <source>
        <dbReference type="SAM" id="MobiDB-lite"/>
    </source>
</evidence>
<sequence>MVYHRDPHRATQKRPRYAMVDGRPFLPFRLPDKQPTEPNRPPYRSDIVNALKDFDFSKISHKSVTDLTKLLSKYHQQNHPSIPLGHFGIIDYGFAPQTLAPGSLNPDNAAAPRDASSRDLLKNLYFVKAKDRDVGSPRLALVLGRLTAQHFNPERVSQSHWIFFLDQTRMLWACYAYGIDNEDIRLDSSGNLGPYHASRDTAFGAKMDEGQKVVFLGALKDIPFKDKEVLKAEVHDLDWSSSALSEDQILEMKKQDLLLAAPKEEEKDEDTTEDAKMKDLSSKKAKSKKWWNAMKDAKKRKDGVEKDRKNKETGDEENNEEKLYGTREPMDPKHAAKKESLKKEDNGKEENLDTEDSLAKDVDMEDLPIRSAEPDVLPDADSTPGHGSVED</sequence>
<feature type="region of interest" description="Disordered" evidence="1">
    <location>
        <begin position="260"/>
        <end position="391"/>
    </location>
</feature>
<dbReference type="Proteomes" id="UP000235672">
    <property type="component" value="Unassembled WGS sequence"/>
</dbReference>
<keyword evidence="3" id="KW-1185">Reference proteome</keyword>
<gene>
    <name evidence="2" type="ORF">NA56DRAFT_654941</name>
</gene>
<evidence type="ECO:0000313" key="2">
    <source>
        <dbReference type="EMBL" id="PMD26334.1"/>
    </source>
</evidence>
<feature type="compositionally biased region" description="Basic and acidic residues" evidence="1">
    <location>
        <begin position="320"/>
        <end position="362"/>
    </location>
</feature>
<feature type="compositionally biased region" description="Basic and acidic residues" evidence="1">
    <location>
        <begin position="273"/>
        <end position="282"/>
    </location>
</feature>
<proteinExistence type="predicted"/>
<protein>
    <submittedName>
        <fullName evidence="2">Uncharacterized protein</fullName>
    </submittedName>
</protein>
<dbReference type="AlphaFoldDB" id="A0A2J6QJB2"/>
<dbReference type="OrthoDB" id="3516566at2759"/>
<accession>A0A2J6QJB2</accession>
<feature type="compositionally biased region" description="Basic and acidic residues" evidence="1">
    <location>
        <begin position="302"/>
        <end position="313"/>
    </location>
</feature>